<keyword evidence="4" id="KW-0862">Zinc</keyword>
<evidence type="ECO:0000256" key="3">
    <source>
        <dbReference type="ARBA" id="ARBA00022801"/>
    </source>
</evidence>
<dbReference type="InterPro" id="IPR037518">
    <property type="entry name" value="MPN"/>
</dbReference>
<dbReference type="GO" id="GO:0006508">
    <property type="term" value="P:proteolysis"/>
    <property type="evidence" value="ECO:0007669"/>
    <property type="project" value="UniProtKB-KW"/>
</dbReference>
<organism evidence="8 9">
    <name type="scientific">Blastochloris viridis</name>
    <name type="common">Rhodopseudomonas viridis</name>
    <dbReference type="NCBI Taxonomy" id="1079"/>
    <lineage>
        <taxon>Bacteria</taxon>
        <taxon>Pseudomonadati</taxon>
        <taxon>Pseudomonadota</taxon>
        <taxon>Alphaproteobacteria</taxon>
        <taxon>Hyphomicrobiales</taxon>
        <taxon>Blastochloridaceae</taxon>
        <taxon>Blastochloris</taxon>
    </lineage>
</organism>
<keyword evidence="2" id="KW-0479">Metal-binding</keyword>
<evidence type="ECO:0000256" key="2">
    <source>
        <dbReference type="ARBA" id="ARBA00022723"/>
    </source>
</evidence>
<dbReference type="PROSITE" id="PS01302">
    <property type="entry name" value="UPF0758"/>
    <property type="match status" value="1"/>
</dbReference>
<dbReference type="InterPro" id="IPR020891">
    <property type="entry name" value="UPF0758_CS"/>
</dbReference>
<sequence>MVEHNNGGHRERLRARFSGTLGAGVADYELLELALTFAIPRKDVKPIAKDLMRTFGNLSNVMVATPDQLAQVKGLGPSSVVFIQVVQQLALRVRREKLVGQPVLASRLELMDYLYTKFAQCTREEFHVLYLDSKMKLLADEMLFAGTLHEVSTSPRDILKRALELNASGIIVAHNHPSGSPEPSVPDETFTMMLVQAAVALGVDVHDHVIVGAESHYSFKGGGKM</sequence>
<comment type="caution">
    <text evidence="8">The sequence shown here is derived from an EMBL/GenBank/DDBJ whole genome shotgun (WGS) entry which is preliminary data.</text>
</comment>
<dbReference type="CDD" id="cd08071">
    <property type="entry name" value="MPN_DUF2466"/>
    <property type="match status" value="1"/>
</dbReference>
<dbReference type="PROSITE" id="PS50249">
    <property type="entry name" value="MPN"/>
    <property type="match status" value="1"/>
</dbReference>
<keyword evidence="3" id="KW-0378">Hydrolase</keyword>
<dbReference type="AlphaFoldDB" id="A0A6N4RBP3"/>
<protein>
    <submittedName>
        <fullName evidence="8">DNA repair protein RadC</fullName>
    </submittedName>
</protein>
<gene>
    <name evidence="8" type="primary">radC</name>
    <name evidence="8" type="ORF">DI628_02195</name>
</gene>
<evidence type="ECO:0000256" key="5">
    <source>
        <dbReference type="ARBA" id="ARBA00023049"/>
    </source>
</evidence>
<name>A0A6N4RBP3_BLAVI</name>
<evidence type="ECO:0000313" key="9">
    <source>
        <dbReference type="Proteomes" id="UP000320948"/>
    </source>
</evidence>
<keyword evidence="5" id="KW-0482">Metalloprotease</keyword>
<dbReference type="EMBL" id="VAFM01000001">
    <property type="protein sequence ID" value="TKW61452.1"/>
    <property type="molecule type" value="Genomic_DNA"/>
</dbReference>
<evidence type="ECO:0000259" key="7">
    <source>
        <dbReference type="PROSITE" id="PS50249"/>
    </source>
</evidence>
<evidence type="ECO:0000313" key="8">
    <source>
        <dbReference type="EMBL" id="TKW61452.1"/>
    </source>
</evidence>
<proteinExistence type="inferred from homology"/>
<dbReference type="NCBIfam" id="TIGR00608">
    <property type="entry name" value="radc"/>
    <property type="match status" value="1"/>
</dbReference>
<feature type="domain" description="MPN" evidence="7">
    <location>
        <begin position="103"/>
        <end position="225"/>
    </location>
</feature>
<accession>A0A6N4RBP3</accession>
<dbReference type="PANTHER" id="PTHR30471:SF3">
    <property type="entry name" value="UPF0758 PROTEIN YEES-RELATED"/>
    <property type="match status" value="1"/>
</dbReference>
<dbReference type="SUPFAM" id="SSF47781">
    <property type="entry name" value="RuvA domain 2-like"/>
    <property type="match status" value="1"/>
</dbReference>
<dbReference type="InterPro" id="IPR010994">
    <property type="entry name" value="RuvA_2-like"/>
</dbReference>
<dbReference type="PANTHER" id="PTHR30471">
    <property type="entry name" value="DNA REPAIR PROTEIN RADC"/>
    <property type="match status" value="1"/>
</dbReference>
<dbReference type="Gene3D" id="1.10.150.20">
    <property type="entry name" value="5' to 3' exonuclease, C-terminal subdomain"/>
    <property type="match status" value="1"/>
</dbReference>
<reference evidence="8 9" key="1">
    <citation type="journal article" date="2017" name="Nat. Commun.">
        <title>In situ click chemistry generation of cyclooxygenase-2 inhibitors.</title>
        <authorList>
            <person name="Bhardwaj A."/>
            <person name="Kaur J."/>
            <person name="Wuest M."/>
            <person name="Wuest F."/>
        </authorList>
    </citation>
    <scope>NUCLEOTIDE SEQUENCE [LARGE SCALE GENOMIC DNA]</scope>
    <source>
        <strain evidence="8">S2_018_000_R2_106</strain>
    </source>
</reference>
<evidence type="ECO:0000256" key="6">
    <source>
        <dbReference type="RuleBase" id="RU003797"/>
    </source>
</evidence>
<dbReference type="InterPro" id="IPR001405">
    <property type="entry name" value="UPF0758"/>
</dbReference>
<dbReference type="GO" id="GO:0046872">
    <property type="term" value="F:metal ion binding"/>
    <property type="evidence" value="ECO:0007669"/>
    <property type="project" value="UniProtKB-KW"/>
</dbReference>
<dbReference type="Gene3D" id="3.40.140.10">
    <property type="entry name" value="Cytidine Deaminase, domain 2"/>
    <property type="match status" value="1"/>
</dbReference>
<evidence type="ECO:0000256" key="1">
    <source>
        <dbReference type="ARBA" id="ARBA00022670"/>
    </source>
</evidence>
<dbReference type="InterPro" id="IPR025657">
    <property type="entry name" value="RadC_JAB"/>
</dbReference>
<dbReference type="GO" id="GO:0008237">
    <property type="term" value="F:metallopeptidase activity"/>
    <property type="evidence" value="ECO:0007669"/>
    <property type="project" value="UniProtKB-KW"/>
</dbReference>
<dbReference type="Pfam" id="PF04002">
    <property type="entry name" value="RadC"/>
    <property type="match status" value="1"/>
</dbReference>
<dbReference type="NCBIfam" id="NF000642">
    <property type="entry name" value="PRK00024.1"/>
    <property type="match status" value="1"/>
</dbReference>
<dbReference type="Proteomes" id="UP000320948">
    <property type="component" value="Unassembled WGS sequence"/>
</dbReference>
<evidence type="ECO:0000256" key="4">
    <source>
        <dbReference type="ARBA" id="ARBA00022833"/>
    </source>
</evidence>
<keyword evidence="1" id="KW-0645">Protease</keyword>
<comment type="similarity">
    <text evidence="6">Belongs to the UPF0758 family.</text>
</comment>